<protein>
    <recommendedName>
        <fullName evidence="4">Casein kinase I</fullName>
        <ecNumber evidence="1">2.7.11.1</ecNumber>
    </recommendedName>
</protein>
<feature type="domain" description="Protein kinase" evidence="7">
    <location>
        <begin position="523"/>
        <end position="808"/>
    </location>
</feature>
<gene>
    <name evidence="8" type="primary">csnk1a1</name>
    <name evidence="8" type="ORF">AK812_SmicGene36683</name>
</gene>
<dbReference type="InterPro" id="IPR017441">
    <property type="entry name" value="Protein_kinase_ATP_BS"/>
</dbReference>
<dbReference type="AlphaFoldDB" id="A0A1Q9CI96"/>
<dbReference type="Pfam" id="PF00069">
    <property type="entry name" value="Pkinase"/>
    <property type="match status" value="1"/>
</dbReference>
<dbReference type="OrthoDB" id="421706at2759"/>
<evidence type="ECO:0000256" key="6">
    <source>
        <dbReference type="SAM" id="MobiDB-lite"/>
    </source>
</evidence>
<dbReference type="InterPro" id="IPR032675">
    <property type="entry name" value="LRR_dom_sf"/>
</dbReference>
<dbReference type="InterPro" id="IPR011009">
    <property type="entry name" value="Kinase-like_dom_sf"/>
</dbReference>
<dbReference type="PANTHER" id="PTHR11909">
    <property type="entry name" value="CASEIN KINASE-RELATED"/>
    <property type="match status" value="1"/>
</dbReference>
<dbReference type="PROSITE" id="PS00108">
    <property type="entry name" value="PROTEIN_KINASE_ST"/>
    <property type="match status" value="1"/>
</dbReference>
<evidence type="ECO:0000313" key="8">
    <source>
        <dbReference type="EMBL" id="OLP82645.1"/>
    </source>
</evidence>
<dbReference type="PROSITE" id="PS00107">
    <property type="entry name" value="PROTEIN_KINASE_ATP"/>
    <property type="match status" value="1"/>
</dbReference>
<feature type="region of interest" description="Disordered" evidence="6">
    <location>
        <begin position="497"/>
        <end position="518"/>
    </location>
</feature>
<evidence type="ECO:0000256" key="5">
    <source>
        <dbReference type="PROSITE-ProRule" id="PRU10141"/>
    </source>
</evidence>
<dbReference type="SUPFAM" id="SSF56112">
    <property type="entry name" value="Protein kinase-like (PK-like)"/>
    <property type="match status" value="1"/>
</dbReference>
<name>A0A1Q9CI96_SYMMI</name>
<dbReference type="CDD" id="cd14016">
    <property type="entry name" value="STKc_CK1"/>
    <property type="match status" value="1"/>
</dbReference>
<dbReference type="Gene3D" id="3.80.10.10">
    <property type="entry name" value="Ribonuclease Inhibitor"/>
    <property type="match status" value="1"/>
</dbReference>
<evidence type="ECO:0000256" key="4">
    <source>
        <dbReference type="ARBA" id="ARBA00023860"/>
    </source>
</evidence>
<organism evidence="8 9">
    <name type="scientific">Symbiodinium microadriaticum</name>
    <name type="common">Dinoflagellate</name>
    <name type="synonym">Zooxanthella microadriatica</name>
    <dbReference type="NCBI Taxonomy" id="2951"/>
    <lineage>
        <taxon>Eukaryota</taxon>
        <taxon>Sar</taxon>
        <taxon>Alveolata</taxon>
        <taxon>Dinophyceae</taxon>
        <taxon>Suessiales</taxon>
        <taxon>Symbiodiniaceae</taxon>
        <taxon>Symbiodinium</taxon>
    </lineage>
</organism>
<dbReference type="SUPFAM" id="SSF52047">
    <property type="entry name" value="RNI-like"/>
    <property type="match status" value="1"/>
</dbReference>
<feature type="binding site" evidence="5">
    <location>
        <position position="552"/>
    </location>
    <ligand>
        <name>ATP</name>
        <dbReference type="ChEBI" id="CHEBI:30616"/>
    </ligand>
</feature>
<evidence type="ECO:0000313" key="9">
    <source>
        <dbReference type="Proteomes" id="UP000186817"/>
    </source>
</evidence>
<sequence>MDNPSTALSAFVVPYKWEPNDIPLFNGNEVFRFFPYFSRDKVRFMLRYVQISFFSGLGYFYLWCHTPYGCDNYDHFAESPLYLFVKSRLEKSGQLEENLRVKVHHFYPVQAESSGARIRPAAPSPSLRLRGGKALERRRKPLMATATAITSQLLEEAGLSLEFQEEGARLVVRASQGLKRSAGAEVVAALLKGDRRIRALDLRHSQLNDNGLAQLSLVVRQTDQLEELHCHPVGHTGLQFLLGLVRRSSRLRVLSLEVCDCPTLFVGRQTLAPADFDTSDYTAPKVEVEEEDVEDPEEVEAKAAAQVEKLRQLFAENDYDSGDETAPQQEEQSGASGVLRKLLQELAAAVRERPSLSSVDCFGEMVPWDVKLDITRAAEEHQAQKQKRLAESQEAGSRTASDVMKDQMAEITSILQHVQESGIEGVLPGEEASQKPSFLGLRSYIARRLHSALGEALFECQRFKSKENQALKTPQGEMAFLAMYLRKMEAEAQEAQEAQGPAPFRRRMTNGAKPPSTVANGRYQIEKKLGAGCFGEVWQGRDKQTNEKVAVKFEDSSGHALQLEHEQAVLKLMAQPRRPQGFAELFWCGQEQRFMCLVMEMLGKSLEDRLQGLGGQGNPPRFNPQTAVLVADQVLRRIEYLHSKGIVHRDIKPENFMFGIKSRVHHLYLIDFGLSKKYFDQKHVALRTQLSLTGTARYASINAHKGVEQSRRDDLEAIGHMLMYFLRGSLPWSGLDAKTQEEKYRKIREKKEQTPLDELCAGFPPAFKIYLQTARSLEFKERPDYVALRKLFADVRAEIGPQEDHAFQFLEGRELGTLEPLEQAELRQPDDQAGPTTNDNDESRSSHWWFLFLLLRQQVSGAGLGLLKSRRSADFEYALCITYAKRHSGVQTLQRQKTIGAKVLYFSWQDFLGP</sequence>
<evidence type="ECO:0000256" key="1">
    <source>
        <dbReference type="ARBA" id="ARBA00012513"/>
    </source>
</evidence>
<dbReference type="Gene3D" id="1.10.510.10">
    <property type="entry name" value="Transferase(Phosphotransferase) domain 1"/>
    <property type="match status" value="1"/>
</dbReference>
<reference evidence="8 9" key="1">
    <citation type="submission" date="2016-02" db="EMBL/GenBank/DDBJ databases">
        <title>Genome analysis of coral dinoflagellate symbionts highlights evolutionary adaptations to a symbiotic lifestyle.</title>
        <authorList>
            <person name="Aranda M."/>
            <person name="Li Y."/>
            <person name="Liew Y.J."/>
            <person name="Baumgarten S."/>
            <person name="Simakov O."/>
            <person name="Wilson M."/>
            <person name="Piel J."/>
            <person name="Ashoor H."/>
            <person name="Bougouffa S."/>
            <person name="Bajic V.B."/>
            <person name="Ryu T."/>
            <person name="Ravasi T."/>
            <person name="Bayer T."/>
            <person name="Micklem G."/>
            <person name="Kim H."/>
            <person name="Bhak J."/>
            <person name="Lajeunesse T.C."/>
            <person name="Voolstra C.R."/>
        </authorList>
    </citation>
    <scope>NUCLEOTIDE SEQUENCE [LARGE SCALE GENOMIC DNA]</scope>
    <source>
        <strain evidence="8 9">CCMP2467</strain>
    </source>
</reference>
<dbReference type="Proteomes" id="UP000186817">
    <property type="component" value="Unassembled WGS sequence"/>
</dbReference>
<proteinExistence type="predicted"/>
<dbReference type="GO" id="GO:0005524">
    <property type="term" value="F:ATP binding"/>
    <property type="evidence" value="ECO:0007669"/>
    <property type="project" value="UniProtKB-UniRule"/>
</dbReference>
<evidence type="ECO:0000256" key="2">
    <source>
        <dbReference type="ARBA" id="ARBA00022741"/>
    </source>
</evidence>
<keyword evidence="9" id="KW-1185">Reference proteome</keyword>
<dbReference type="InterPro" id="IPR050235">
    <property type="entry name" value="CK1_Ser-Thr_kinase"/>
</dbReference>
<accession>A0A1Q9CI96</accession>
<dbReference type="InterPro" id="IPR000719">
    <property type="entry name" value="Prot_kinase_dom"/>
</dbReference>
<dbReference type="GO" id="GO:0004674">
    <property type="term" value="F:protein serine/threonine kinase activity"/>
    <property type="evidence" value="ECO:0007669"/>
    <property type="project" value="UniProtKB-EC"/>
</dbReference>
<dbReference type="PROSITE" id="PS50011">
    <property type="entry name" value="PROTEIN_KINASE_DOM"/>
    <property type="match status" value="1"/>
</dbReference>
<keyword evidence="8" id="KW-0418">Kinase</keyword>
<dbReference type="EC" id="2.7.11.1" evidence="1"/>
<dbReference type="EMBL" id="LSRX01001176">
    <property type="protein sequence ID" value="OLP82645.1"/>
    <property type="molecule type" value="Genomic_DNA"/>
</dbReference>
<dbReference type="InterPro" id="IPR008271">
    <property type="entry name" value="Ser/Thr_kinase_AS"/>
</dbReference>
<comment type="caution">
    <text evidence="8">The sequence shown here is derived from an EMBL/GenBank/DDBJ whole genome shotgun (WGS) entry which is preliminary data.</text>
</comment>
<dbReference type="SMART" id="SM00220">
    <property type="entry name" value="S_TKc"/>
    <property type="match status" value="1"/>
</dbReference>
<keyword evidence="8" id="KW-0808">Transferase</keyword>
<keyword evidence="2 5" id="KW-0547">Nucleotide-binding</keyword>
<keyword evidence="3 5" id="KW-0067">ATP-binding</keyword>
<evidence type="ECO:0000259" key="7">
    <source>
        <dbReference type="PROSITE" id="PS50011"/>
    </source>
</evidence>
<evidence type="ECO:0000256" key="3">
    <source>
        <dbReference type="ARBA" id="ARBA00022840"/>
    </source>
</evidence>